<evidence type="ECO:0000313" key="2">
    <source>
        <dbReference type="Proteomes" id="UP000265520"/>
    </source>
</evidence>
<dbReference type="AlphaFoldDB" id="A0A392P7J4"/>
<gene>
    <name evidence="1" type="ORF">A2U01_0029154</name>
</gene>
<comment type="caution">
    <text evidence="1">The sequence shown here is derived from an EMBL/GenBank/DDBJ whole genome shotgun (WGS) entry which is preliminary data.</text>
</comment>
<organism evidence="1 2">
    <name type="scientific">Trifolium medium</name>
    <dbReference type="NCBI Taxonomy" id="97028"/>
    <lineage>
        <taxon>Eukaryota</taxon>
        <taxon>Viridiplantae</taxon>
        <taxon>Streptophyta</taxon>
        <taxon>Embryophyta</taxon>
        <taxon>Tracheophyta</taxon>
        <taxon>Spermatophyta</taxon>
        <taxon>Magnoliopsida</taxon>
        <taxon>eudicotyledons</taxon>
        <taxon>Gunneridae</taxon>
        <taxon>Pentapetalae</taxon>
        <taxon>rosids</taxon>
        <taxon>fabids</taxon>
        <taxon>Fabales</taxon>
        <taxon>Fabaceae</taxon>
        <taxon>Papilionoideae</taxon>
        <taxon>50 kb inversion clade</taxon>
        <taxon>NPAAA clade</taxon>
        <taxon>Hologalegina</taxon>
        <taxon>IRL clade</taxon>
        <taxon>Trifolieae</taxon>
        <taxon>Trifolium</taxon>
    </lineage>
</organism>
<name>A0A392P7J4_9FABA</name>
<proteinExistence type="predicted"/>
<dbReference type="EMBL" id="LXQA010067696">
    <property type="protein sequence ID" value="MCI08081.1"/>
    <property type="molecule type" value="Genomic_DNA"/>
</dbReference>
<keyword evidence="2" id="KW-1185">Reference proteome</keyword>
<reference evidence="1 2" key="1">
    <citation type="journal article" date="2018" name="Front. Plant Sci.">
        <title>Red Clover (Trifolium pratense) and Zigzag Clover (T. medium) - A Picture of Genomic Similarities and Differences.</title>
        <authorList>
            <person name="Dluhosova J."/>
            <person name="Istvanek J."/>
            <person name="Nedelnik J."/>
            <person name="Repkova J."/>
        </authorList>
    </citation>
    <scope>NUCLEOTIDE SEQUENCE [LARGE SCALE GENOMIC DNA]</scope>
    <source>
        <strain evidence="2">cv. 10/8</strain>
        <tissue evidence="1">Leaf</tissue>
    </source>
</reference>
<protein>
    <submittedName>
        <fullName evidence="1">Uncharacterized protein</fullName>
    </submittedName>
</protein>
<sequence>DNATGCKDAIYALWDWVKAIVQMV</sequence>
<accession>A0A392P7J4</accession>
<evidence type="ECO:0000313" key="1">
    <source>
        <dbReference type="EMBL" id="MCI08081.1"/>
    </source>
</evidence>
<dbReference type="Proteomes" id="UP000265520">
    <property type="component" value="Unassembled WGS sequence"/>
</dbReference>
<feature type="non-terminal residue" evidence="1">
    <location>
        <position position="1"/>
    </location>
</feature>